<feature type="domain" description="OmpR/PhoB-type" evidence="8">
    <location>
        <begin position="1"/>
        <end position="92"/>
    </location>
</feature>
<comment type="similarity">
    <text evidence="1">Belongs to the AfsR/DnrI/RedD regulatory family.</text>
</comment>
<evidence type="ECO:0000256" key="3">
    <source>
        <dbReference type="ARBA" id="ARBA00023015"/>
    </source>
</evidence>
<evidence type="ECO:0000313" key="10">
    <source>
        <dbReference type="Proteomes" id="UP000319103"/>
    </source>
</evidence>
<dbReference type="SMART" id="SM01043">
    <property type="entry name" value="BTAD"/>
    <property type="match status" value="1"/>
</dbReference>
<evidence type="ECO:0000256" key="4">
    <source>
        <dbReference type="ARBA" id="ARBA00023125"/>
    </source>
</evidence>
<dbReference type="PANTHER" id="PTHR35807">
    <property type="entry name" value="TRANSCRIPTIONAL REGULATOR REDD-RELATED"/>
    <property type="match status" value="1"/>
</dbReference>
<dbReference type="Gene3D" id="3.40.50.300">
    <property type="entry name" value="P-loop containing nucleotide triphosphate hydrolases"/>
    <property type="match status" value="1"/>
</dbReference>
<dbReference type="GO" id="GO:0003677">
    <property type="term" value="F:DNA binding"/>
    <property type="evidence" value="ECO:0007669"/>
    <property type="project" value="UniProtKB-UniRule"/>
</dbReference>
<reference evidence="9 10" key="1">
    <citation type="submission" date="2019-06" db="EMBL/GenBank/DDBJ databases">
        <title>Description of Kitasatospora acidophila sp. nov. isolated from pine grove soil, and reclassification of Streptomyces novaecaesareae to Kitasatospora novaeceasareae comb. nov.</title>
        <authorList>
            <person name="Kim M.J."/>
        </authorList>
    </citation>
    <scope>NUCLEOTIDE SEQUENCE [LARGE SCALE GENOMIC DNA]</scope>
    <source>
        <strain evidence="9 10">MMS16-CNU292</strain>
    </source>
</reference>
<evidence type="ECO:0000256" key="5">
    <source>
        <dbReference type="ARBA" id="ARBA00023163"/>
    </source>
</evidence>
<dbReference type="InterPro" id="IPR011990">
    <property type="entry name" value="TPR-like_helical_dom_sf"/>
</dbReference>
<protein>
    <submittedName>
        <fullName evidence="9">SARP family transcriptional regulator</fullName>
    </submittedName>
</protein>
<dbReference type="SUPFAM" id="SSF52540">
    <property type="entry name" value="P-loop containing nucleoside triphosphate hydrolases"/>
    <property type="match status" value="1"/>
</dbReference>
<dbReference type="InterPro" id="IPR051677">
    <property type="entry name" value="AfsR-DnrI-RedD_regulator"/>
</dbReference>
<dbReference type="GO" id="GO:0006355">
    <property type="term" value="P:regulation of DNA-templated transcription"/>
    <property type="evidence" value="ECO:0007669"/>
    <property type="project" value="InterPro"/>
</dbReference>
<dbReference type="EMBL" id="VIGB01000003">
    <property type="protein sequence ID" value="TQF02913.1"/>
    <property type="molecule type" value="Genomic_DNA"/>
</dbReference>
<dbReference type="InterPro" id="IPR036388">
    <property type="entry name" value="WH-like_DNA-bd_sf"/>
</dbReference>
<dbReference type="InterPro" id="IPR027417">
    <property type="entry name" value="P-loop_NTPase"/>
</dbReference>
<evidence type="ECO:0000256" key="6">
    <source>
        <dbReference type="PROSITE-ProRule" id="PRU01091"/>
    </source>
</evidence>
<dbReference type="RefSeq" id="WP_141633599.1">
    <property type="nucleotide sequence ID" value="NZ_VIGB01000003.1"/>
</dbReference>
<dbReference type="InterPro" id="IPR005158">
    <property type="entry name" value="BTAD"/>
</dbReference>
<keyword evidence="3" id="KW-0805">Transcription regulation</keyword>
<dbReference type="GO" id="GO:0000160">
    <property type="term" value="P:phosphorelay signal transduction system"/>
    <property type="evidence" value="ECO:0007669"/>
    <property type="project" value="UniProtKB-KW"/>
</dbReference>
<gene>
    <name evidence="9" type="ORF">E6W39_12430</name>
</gene>
<sequence>MVIRLLGPVELRTADGEPAELAGAQRRAVLALLALRSERVVPIERFFELLWGDEPPARARAALQGHVAALRKVLTGSPFELRTRAPGYLLTGATELIDVRRFEALAATAVEESDDAAAVALLEQALGLWSGAALADLPDTELRRALVDQLDAARTTVLTAWAERRLRLGSAAVAVPALEQSVRANGLREPVVALLMRALQQAGRLSDALAVYHHARERLAGELGVVPGAQLQAALAEVLGGGPADGRVPAQRRRPEPERPAPPGDGPSAVEEPAPVMPRQLPRQPAGFVGRCAESEWLDRECGPERTGDGLALVVGPAGAGKSATVIRWAHAVADGFPDGQLFVDLRGFDPAGPVDPVEVLGRFLKALGMPEAAIAQDGAGRAAQYRAATEPRCLLVVLDNARSAEQVAELLPAGAGSAAVVTSRNTLEDLVVTEGAALLRLAALPGDDALRLLERSLAPERVRAEEAAARQLTALCDQLPLALRIAASRLAARPNWTIADLVTELSDERTRLLTLDTHGAVSIRTALWLTYRHLSLPAGQLLTLLAAHPGSEVDAYAGAALLGTDLPTARGALGELAAYHLLSESTPGRYSRHDLIRLFGMELFADQPEQVRRRSTERLLDYYQEAVRQCGDHVDPGQDAYGPRAHPPRAVPQPADARAALTWFIAEEPTIRALVATAADQDPERAWRLALQASGLYYAASRLIDWLSCLRSGLRAAERTGPQWAVSMLESTIANALIGVERIVEAVELCTIAVDRTSAADGFPHVRAQATLALAEAVLGNTAKAGQLVDRALELARRGGRSEQLASALGYAGAVSAMAGDPTTGLARVREARTLLADHPAATIHAWALMTEAQSLQALGCHESSEQAWIRLLTTCREAGFLHLHAIAEQSYANFLLGLGREAEAAEHLRSAILLHRSHGHLAVAVTDLLAKVEQSLES</sequence>
<dbReference type="Gene3D" id="1.25.40.10">
    <property type="entry name" value="Tetratricopeptide repeat domain"/>
    <property type="match status" value="2"/>
</dbReference>
<accession>A0A540W1N9</accession>
<dbReference type="InterPro" id="IPR001867">
    <property type="entry name" value="OmpR/PhoB-type_DNA-bd"/>
</dbReference>
<dbReference type="Gene3D" id="1.10.10.10">
    <property type="entry name" value="Winged helix-like DNA-binding domain superfamily/Winged helix DNA-binding domain"/>
    <property type="match status" value="1"/>
</dbReference>
<proteinExistence type="inferred from homology"/>
<dbReference type="InterPro" id="IPR016032">
    <property type="entry name" value="Sig_transdc_resp-reg_C-effctor"/>
</dbReference>
<feature type="region of interest" description="Disordered" evidence="7">
    <location>
        <begin position="634"/>
        <end position="653"/>
    </location>
</feature>
<dbReference type="SMART" id="SM00862">
    <property type="entry name" value="Trans_reg_C"/>
    <property type="match status" value="1"/>
</dbReference>
<evidence type="ECO:0000256" key="1">
    <source>
        <dbReference type="ARBA" id="ARBA00005820"/>
    </source>
</evidence>
<feature type="region of interest" description="Disordered" evidence="7">
    <location>
        <begin position="240"/>
        <end position="284"/>
    </location>
</feature>
<name>A0A540W1N9_9ACTN</name>
<dbReference type="Proteomes" id="UP000319103">
    <property type="component" value="Unassembled WGS sequence"/>
</dbReference>
<dbReference type="SUPFAM" id="SSF46894">
    <property type="entry name" value="C-terminal effector domain of the bipartite response regulators"/>
    <property type="match status" value="1"/>
</dbReference>
<evidence type="ECO:0000259" key="8">
    <source>
        <dbReference type="PROSITE" id="PS51755"/>
    </source>
</evidence>
<dbReference type="OrthoDB" id="3860796at2"/>
<dbReference type="Pfam" id="PF03704">
    <property type="entry name" value="BTAD"/>
    <property type="match status" value="1"/>
</dbReference>
<evidence type="ECO:0000313" key="9">
    <source>
        <dbReference type="EMBL" id="TQF02913.1"/>
    </source>
</evidence>
<keyword evidence="4 6" id="KW-0238">DNA-binding</keyword>
<dbReference type="PANTHER" id="PTHR35807:SF1">
    <property type="entry name" value="TRANSCRIPTIONAL REGULATOR REDD"/>
    <property type="match status" value="1"/>
</dbReference>
<keyword evidence="5" id="KW-0804">Transcription</keyword>
<dbReference type="PROSITE" id="PS51755">
    <property type="entry name" value="OMPR_PHOB"/>
    <property type="match status" value="1"/>
</dbReference>
<evidence type="ECO:0000256" key="2">
    <source>
        <dbReference type="ARBA" id="ARBA00023012"/>
    </source>
</evidence>
<feature type="DNA-binding region" description="OmpR/PhoB-type" evidence="6">
    <location>
        <begin position="1"/>
        <end position="92"/>
    </location>
</feature>
<keyword evidence="2" id="KW-0902">Two-component regulatory system</keyword>
<dbReference type="SUPFAM" id="SSF48452">
    <property type="entry name" value="TPR-like"/>
    <property type="match status" value="2"/>
</dbReference>
<evidence type="ECO:0000256" key="7">
    <source>
        <dbReference type="SAM" id="MobiDB-lite"/>
    </source>
</evidence>
<keyword evidence="10" id="KW-1185">Reference proteome</keyword>
<comment type="caution">
    <text evidence="9">The sequence shown here is derived from an EMBL/GenBank/DDBJ whole genome shotgun (WGS) entry which is preliminary data.</text>
</comment>
<organism evidence="9 10">
    <name type="scientific">Kitasatospora acidiphila</name>
    <dbReference type="NCBI Taxonomy" id="2567942"/>
    <lineage>
        <taxon>Bacteria</taxon>
        <taxon>Bacillati</taxon>
        <taxon>Actinomycetota</taxon>
        <taxon>Actinomycetes</taxon>
        <taxon>Kitasatosporales</taxon>
        <taxon>Streptomycetaceae</taxon>
        <taxon>Kitasatospora</taxon>
    </lineage>
</organism>
<dbReference type="CDD" id="cd15831">
    <property type="entry name" value="BTAD"/>
    <property type="match status" value="1"/>
</dbReference>
<dbReference type="AlphaFoldDB" id="A0A540W1N9"/>